<evidence type="ECO:0000256" key="4">
    <source>
        <dbReference type="HAMAP-Rule" id="MF_00508"/>
    </source>
</evidence>
<name>A0A1G2BFA8_9BACT</name>
<dbReference type="NCBIfam" id="NF001861">
    <property type="entry name" value="PRK00596.1"/>
    <property type="match status" value="1"/>
</dbReference>
<evidence type="ECO:0000256" key="1">
    <source>
        <dbReference type="ARBA" id="ARBA00007102"/>
    </source>
</evidence>
<dbReference type="GO" id="GO:0006412">
    <property type="term" value="P:translation"/>
    <property type="evidence" value="ECO:0007669"/>
    <property type="project" value="UniProtKB-UniRule"/>
</dbReference>
<dbReference type="Pfam" id="PF00338">
    <property type="entry name" value="Ribosomal_S10"/>
    <property type="match status" value="1"/>
</dbReference>
<dbReference type="HAMAP" id="MF_00508">
    <property type="entry name" value="Ribosomal_uS10"/>
    <property type="match status" value="1"/>
</dbReference>
<evidence type="ECO:0000256" key="2">
    <source>
        <dbReference type="ARBA" id="ARBA00022980"/>
    </source>
</evidence>
<organism evidence="6 7">
    <name type="scientific">Candidatus Kerfeldbacteria bacterium RIFOXYB2_FULL_38_14</name>
    <dbReference type="NCBI Taxonomy" id="1798547"/>
    <lineage>
        <taxon>Bacteria</taxon>
        <taxon>Candidatus Kerfeldiibacteriota</taxon>
    </lineage>
</organism>
<accession>A0A1G2BFA8</accession>
<evidence type="ECO:0000259" key="5">
    <source>
        <dbReference type="SMART" id="SM01403"/>
    </source>
</evidence>
<reference evidence="6 7" key="1">
    <citation type="journal article" date="2016" name="Nat. Commun.">
        <title>Thousands of microbial genomes shed light on interconnected biogeochemical processes in an aquifer system.</title>
        <authorList>
            <person name="Anantharaman K."/>
            <person name="Brown C.T."/>
            <person name="Hug L.A."/>
            <person name="Sharon I."/>
            <person name="Castelle C.J."/>
            <person name="Probst A.J."/>
            <person name="Thomas B.C."/>
            <person name="Singh A."/>
            <person name="Wilkins M.J."/>
            <person name="Karaoz U."/>
            <person name="Brodie E.L."/>
            <person name="Williams K.H."/>
            <person name="Hubbard S.S."/>
            <person name="Banfield J.F."/>
        </authorList>
    </citation>
    <scope>NUCLEOTIDE SEQUENCE [LARGE SCALE GENOMIC DNA]</scope>
</reference>
<comment type="function">
    <text evidence="4">Involved in the binding of tRNA to the ribosomes.</text>
</comment>
<evidence type="ECO:0000313" key="7">
    <source>
        <dbReference type="Proteomes" id="UP000176420"/>
    </source>
</evidence>
<evidence type="ECO:0000313" key="6">
    <source>
        <dbReference type="EMBL" id="OGY87735.1"/>
    </source>
</evidence>
<evidence type="ECO:0000256" key="3">
    <source>
        <dbReference type="ARBA" id="ARBA00023274"/>
    </source>
</evidence>
<proteinExistence type="inferred from homology"/>
<dbReference type="InterPro" id="IPR001848">
    <property type="entry name" value="Ribosomal_uS10"/>
</dbReference>
<dbReference type="Gene3D" id="3.30.70.600">
    <property type="entry name" value="Ribosomal protein S10 domain"/>
    <property type="match status" value="1"/>
</dbReference>
<dbReference type="Proteomes" id="UP000176420">
    <property type="component" value="Unassembled WGS sequence"/>
</dbReference>
<dbReference type="GO" id="GO:1990904">
    <property type="term" value="C:ribonucleoprotein complex"/>
    <property type="evidence" value="ECO:0007669"/>
    <property type="project" value="UniProtKB-KW"/>
</dbReference>
<gene>
    <name evidence="4" type="primary">rpsJ</name>
    <name evidence="6" type="ORF">A2319_04800</name>
</gene>
<dbReference type="InterPro" id="IPR036838">
    <property type="entry name" value="Ribosomal_uS10_dom_sf"/>
</dbReference>
<dbReference type="GO" id="GO:0003735">
    <property type="term" value="F:structural constituent of ribosome"/>
    <property type="evidence" value="ECO:0007669"/>
    <property type="project" value="InterPro"/>
</dbReference>
<dbReference type="SMART" id="SM01403">
    <property type="entry name" value="Ribosomal_S10"/>
    <property type="match status" value="1"/>
</dbReference>
<dbReference type="PANTHER" id="PTHR11700">
    <property type="entry name" value="30S RIBOSOMAL PROTEIN S10 FAMILY MEMBER"/>
    <property type="match status" value="1"/>
</dbReference>
<dbReference type="InterPro" id="IPR018268">
    <property type="entry name" value="Ribosomal_uS10_CS"/>
</dbReference>
<dbReference type="EMBL" id="MHKI01000006">
    <property type="protein sequence ID" value="OGY87735.1"/>
    <property type="molecule type" value="Genomic_DNA"/>
</dbReference>
<keyword evidence="3 4" id="KW-0687">Ribonucleoprotein</keyword>
<sequence>MQKRKTQEENSATGKPTTEVSTKIRVKIKAYDNKIIDKTTKTIIDTVTRSGASIVGPVPLPTEKKKYTILRSTFINKTAQDQYEIRVHKRLIDIVNPQAKTIDELSNLNLPAGVDIEIKTI</sequence>
<comment type="caution">
    <text evidence="6">The sequence shown here is derived from an EMBL/GenBank/DDBJ whole genome shotgun (WGS) entry which is preliminary data.</text>
</comment>
<dbReference type="GO" id="GO:0005840">
    <property type="term" value="C:ribosome"/>
    <property type="evidence" value="ECO:0007669"/>
    <property type="project" value="UniProtKB-KW"/>
</dbReference>
<dbReference type="SUPFAM" id="SSF54999">
    <property type="entry name" value="Ribosomal protein S10"/>
    <property type="match status" value="1"/>
</dbReference>
<comment type="similarity">
    <text evidence="1 4">Belongs to the universal ribosomal protein uS10 family.</text>
</comment>
<protein>
    <recommendedName>
        <fullName evidence="4">Small ribosomal subunit protein uS10</fullName>
    </recommendedName>
</protein>
<keyword evidence="2 4" id="KW-0689">Ribosomal protein</keyword>
<dbReference type="PROSITE" id="PS00361">
    <property type="entry name" value="RIBOSOMAL_S10"/>
    <property type="match status" value="1"/>
</dbReference>
<dbReference type="FunFam" id="3.30.70.600:FF:000003">
    <property type="entry name" value="30S ribosomal protein S10"/>
    <property type="match status" value="1"/>
</dbReference>
<comment type="subunit">
    <text evidence="4">Part of the 30S ribosomal subunit.</text>
</comment>
<feature type="domain" description="Small ribosomal subunit protein uS10" evidence="5">
    <location>
        <begin position="25"/>
        <end position="119"/>
    </location>
</feature>
<dbReference type="NCBIfam" id="TIGR01049">
    <property type="entry name" value="rpsJ_bact"/>
    <property type="match status" value="1"/>
</dbReference>
<dbReference type="GO" id="GO:0000049">
    <property type="term" value="F:tRNA binding"/>
    <property type="evidence" value="ECO:0007669"/>
    <property type="project" value="UniProtKB-UniRule"/>
</dbReference>
<dbReference type="PRINTS" id="PR00971">
    <property type="entry name" value="RIBOSOMALS10"/>
</dbReference>
<dbReference type="InterPro" id="IPR027486">
    <property type="entry name" value="Ribosomal_uS10_dom"/>
</dbReference>
<dbReference type="AlphaFoldDB" id="A0A1G2BFA8"/>